<proteinExistence type="predicted"/>
<reference evidence="2 3" key="1">
    <citation type="submission" date="2017-01" db="EMBL/GenBank/DDBJ databases">
        <authorList>
            <person name="Mah S.A."/>
            <person name="Swanson W.J."/>
            <person name="Moy G.W."/>
            <person name="Vacquier V.D."/>
        </authorList>
    </citation>
    <scope>NUCLEOTIDE SEQUENCE [LARGE SCALE GENOMIC DNA]</scope>
    <source>
        <strain evidence="2 3">GSMNP</strain>
    </source>
</reference>
<dbReference type="OrthoDB" id="5768637at2759"/>
<dbReference type="AlphaFoldDB" id="A0A1R1YIA5"/>
<feature type="compositionally biased region" description="Basic and acidic residues" evidence="1">
    <location>
        <begin position="167"/>
        <end position="176"/>
    </location>
</feature>
<gene>
    <name evidence="2" type="ORF">AYI70_g41</name>
</gene>
<keyword evidence="3" id="KW-1185">Reference proteome</keyword>
<comment type="caution">
    <text evidence="2">The sequence shown here is derived from an EMBL/GenBank/DDBJ whole genome shotgun (WGS) entry which is preliminary data.</text>
</comment>
<evidence type="ECO:0000313" key="2">
    <source>
        <dbReference type="EMBL" id="OMJ26614.1"/>
    </source>
</evidence>
<dbReference type="EMBL" id="LSSN01000002">
    <property type="protein sequence ID" value="OMJ26614.1"/>
    <property type="molecule type" value="Genomic_DNA"/>
</dbReference>
<name>A0A1R1YIA5_9FUNG</name>
<accession>A0A1R1YIA5</accession>
<evidence type="ECO:0000256" key="1">
    <source>
        <dbReference type="SAM" id="MobiDB-lite"/>
    </source>
</evidence>
<feature type="compositionally biased region" description="Basic residues" evidence="1">
    <location>
        <begin position="1"/>
        <end position="10"/>
    </location>
</feature>
<feature type="non-terminal residue" evidence="2">
    <location>
        <position position="1"/>
    </location>
</feature>
<feature type="region of interest" description="Disordered" evidence="1">
    <location>
        <begin position="1"/>
        <end position="44"/>
    </location>
</feature>
<sequence length="188" mass="21080">PRKQSRRYHQGSRLLQPDFHGPEKNWRPQTSIRPSQAQPTYGGAELQDGDPVFHLRHVCIHAYPGIQAVSEVPTLSLEWPLFPVSGPTIRVITEPVGSHQNSLPCLTIGQVPRNANLIIFGRPTNHGRIQRGVCENNTRHILQAPGAWIQDQRREINYVPITIYHTSGDRNKHPGNDTEGSDNQDLGS</sequence>
<organism evidence="2 3">
    <name type="scientific">Smittium culicis</name>
    <dbReference type="NCBI Taxonomy" id="133412"/>
    <lineage>
        <taxon>Eukaryota</taxon>
        <taxon>Fungi</taxon>
        <taxon>Fungi incertae sedis</taxon>
        <taxon>Zoopagomycota</taxon>
        <taxon>Kickxellomycotina</taxon>
        <taxon>Harpellomycetes</taxon>
        <taxon>Harpellales</taxon>
        <taxon>Legeriomycetaceae</taxon>
        <taxon>Smittium</taxon>
    </lineage>
</organism>
<protein>
    <submittedName>
        <fullName evidence="2">Uncharacterized protein</fullName>
    </submittedName>
</protein>
<feature type="region of interest" description="Disordered" evidence="1">
    <location>
        <begin position="165"/>
        <end position="188"/>
    </location>
</feature>
<feature type="compositionally biased region" description="Polar residues" evidence="1">
    <location>
        <begin position="27"/>
        <end position="39"/>
    </location>
</feature>
<dbReference type="Proteomes" id="UP000187283">
    <property type="component" value="Unassembled WGS sequence"/>
</dbReference>
<evidence type="ECO:0000313" key="3">
    <source>
        <dbReference type="Proteomes" id="UP000187283"/>
    </source>
</evidence>